<organism evidence="2 3">
    <name type="scientific">Coregonus suidteri</name>
    <dbReference type="NCBI Taxonomy" id="861788"/>
    <lineage>
        <taxon>Eukaryota</taxon>
        <taxon>Metazoa</taxon>
        <taxon>Chordata</taxon>
        <taxon>Craniata</taxon>
        <taxon>Vertebrata</taxon>
        <taxon>Euteleostomi</taxon>
        <taxon>Actinopterygii</taxon>
        <taxon>Neopterygii</taxon>
        <taxon>Teleostei</taxon>
        <taxon>Protacanthopterygii</taxon>
        <taxon>Salmoniformes</taxon>
        <taxon>Salmonidae</taxon>
        <taxon>Coregoninae</taxon>
        <taxon>Coregonus</taxon>
    </lineage>
</organism>
<protein>
    <submittedName>
        <fullName evidence="2">Uncharacterized protein</fullName>
    </submittedName>
</protein>
<dbReference type="AlphaFoldDB" id="A0AAN8LZZ9"/>
<keyword evidence="3" id="KW-1185">Reference proteome</keyword>
<dbReference type="Proteomes" id="UP001356427">
    <property type="component" value="Unassembled WGS sequence"/>
</dbReference>
<sequence>MRSTKERQMYRGLLDRVQSPEFICDLGLMYDTLHELSLLSQELQSRSITLLRAEHLLKRSIRVIQSFKESPGEKYSEALEAKQTGEYRSIALKTNAKLKSINPGQFLQSLVNNLEKRLSFEDETIMDLSILDQSKWPSKPSIRHGEEQVKRLCKRFNLCTDQALNGMRDLLEEPSSEPKDLKPLMNCMKTFPAMLTPSCICCLEMLWKGHDPIRSCWRRCQFLNTSVPNSRDLTKRRQWPDTSHASDFPVNRKDQPTTTVTAPESQRQKLLREVASIRVYSARRKISPS</sequence>
<evidence type="ECO:0000313" key="3">
    <source>
        <dbReference type="Proteomes" id="UP001356427"/>
    </source>
</evidence>
<comment type="caution">
    <text evidence="2">The sequence shown here is derived from an EMBL/GenBank/DDBJ whole genome shotgun (WGS) entry which is preliminary data.</text>
</comment>
<dbReference type="EMBL" id="JAGTTL010000005">
    <property type="protein sequence ID" value="KAK6322048.1"/>
    <property type="molecule type" value="Genomic_DNA"/>
</dbReference>
<evidence type="ECO:0000256" key="1">
    <source>
        <dbReference type="SAM" id="MobiDB-lite"/>
    </source>
</evidence>
<evidence type="ECO:0000313" key="2">
    <source>
        <dbReference type="EMBL" id="KAK6322048.1"/>
    </source>
</evidence>
<proteinExistence type="predicted"/>
<gene>
    <name evidence="2" type="ORF">J4Q44_G00068400</name>
</gene>
<feature type="region of interest" description="Disordered" evidence="1">
    <location>
        <begin position="231"/>
        <end position="267"/>
    </location>
</feature>
<accession>A0AAN8LZZ9</accession>
<feature type="compositionally biased region" description="Polar residues" evidence="1">
    <location>
        <begin position="256"/>
        <end position="265"/>
    </location>
</feature>
<reference evidence="2 3" key="1">
    <citation type="submission" date="2021-04" db="EMBL/GenBank/DDBJ databases">
        <authorList>
            <person name="De Guttry C."/>
            <person name="Zahm M."/>
            <person name="Klopp C."/>
            <person name="Cabau C."/>
            <person name="Louis A."/>
            <person name="Berthelot C."/>
            <person name="Parey E."/>
            <person name="Roest Crollius H."/>
            <person name="Montfort J."/>
            <person name="Robinson-Rechavi M."/>
            <person name="Bucao C."/>
            <person name="Bouchez O."/>
            <person name="Gislard M."/>
            <person name="Lluch J."/>
            <person name="Milhes M."/>
            <person name="Lampietro C."/>
            <person name="Lopez Roques C."/>
            <person name="Donnadieu C."/>
            <person name="Braasch I."/>
            <person name="Desvignes T."/>
            <person name="Postlethwait J."/>
            <person name="Bobe J."/>
            <person name="Wedekind C."/>
            <person name="Guiguen Y."/>
        </authorList>
    </citation>
    <scope>NUCLEOTIDE SEQUENCE [LARGE SCALE GENOMIC DNA]</scope>
    <source>
        <strain evidence="2">Cs_M1</strain>
        <tissue evidence="2">Blood</tissue>
    </source>
</reference>
<name>A0AAN8LZZ9_9TELE</name>